<evidence type="ECO:0000256" key="10">
    <source>
        <dbReference type="ARBA" id="ARBA00048679"/>
    </source>
</evidence>
<keyword evidence="8" id="KW-0067">ATP-binding</keyword>
<evidence type="ECO:0000313" key="15">
    <source>
        <dbReference type="EMBL" id="EXJ79887.1"/>
    </source>
</evidence>
<feature type="compositionally biased region" description="Basic and acidic residues" evidence="11">
    <location>
        <begin position="568"/>
        <end position="578"/>
    </location>
</feature>
<dbReference type="SMART" id="SM00233">
    <property type="entry name" value="PH"/>
    <property type="match status" value="1"/>
</dbReference>
<dbReference type="Pfam" id="PF00069">
    <property type="entry name" value="Pkinase"/>
    <property type="match status" value="1"/>
</dbReference>
<evidence type="ECO:0000256" key="2">
    <source>
        <dbReference type="ARBA" id="ARBA00012513"/>
    </source>
</evidence>
<comment type="catalytic activity">
    <reaction evidence="9">
        <text>L-threonyl-[protein] + ATP = O-phospho-L-threonyl-[protein] + ADP + H(+)</text>
        <dbReference type="Rhea" id="RHEA:46608"/>
        <dbReference type="Rhea" id="RHEA-COMP:11060"/>
        <dbReference type="Rhea" id="RHEA-COMP:11605"/>
        <dbReference type="ChEBI" id="CHEBI:15378"/>
        <dbReference type="ChEBI" id="CHEBI:30013"/>
        <dbReference type="ChEBI" id="CHEBI:30616"/>
        <dbReference type="ChEBI" id="CHEBI:61977"/>
        <dbReference type="ChEBI" id="CHEBI:456216"/>
        <dbReference type="EC" id="2.7.11.1"/>
    </reaction>
</comment>
<dbReference type="SUPFAM" id="SSF56112">
    <property type="entry name" value="Protein kinase-like (PK-like)"/>
    <property type="match status" value="1"/>
</dbReference>
<dbReference type="InterPro" id="IPR011993">
    <property type="entry name" value="PH-like_dom_sf"/>
</dbReference>
<evidence type="ECO:0000256" key="11">
    <source>
        <dbReference type="SAM" id="MobiDB-lite"/>
    </source>
</evidence>
<dbReference type="GO" id="GO:0019236">
    <property type="term" value="P:response to pheromone"/>
    <property type="evidence" value="ECO:0007669"/>
    <property type="project" value="UniProtKB-KW"/>
</dbReference>
<dbReference type="Gene3D" id="1.10.510.10">
    <property type="entry name" value="Transferase(Phosphotransferase) domain 1"/>
    <property type="match status" value="1"/>
</dbReference>
<feature type="region of interest" description="Disordered" evidence="11">
    <location>
        <begin position="367"/>
        <end position="584"/>
    </location>
</feature>
<keyword evidence="16" id="KW-1185">Reference proteome</keyword>
<dbReference type="FunFam" id="1.10.510.10:FF:000139">
    <property type="entry name" value="Non-specific serine/threonine protein kinase"/>
    <property type="match status" value="1"/>
</dbReference>
<dbReference type="Pfam" id="PF00786">
    <property type="entry name" value="PBD"/>
    <property type="match status" value="1"/>
</dbReference>
<feature type="compositionally biased region" description="Basic and acidic residues" evidence="11">
    <location>
        <begin position="367"/>
        <end position="398"/>
    </location>
</feature>
<feature type="compositionally biased region" description="Basic and acidic residues" evidence="11">
    <location>
        <begin position="505"/>
        <end position="516"/>
    </location>
</feature>
<feature type="region of interest" description="Disordered" evidence="11">
    <location>
        <begin position="322"/>
        <end position="345"/>
    </location>
</feature>
<organism evidence="15 16">
    <name type="scientific">Capronia epimyces CBS 606.96</name>
    <dbReference type="NCBI Taxonomy" id="1182542"/>
    <lineage>
        <taxon>Eukaryota</taxon>
        <taxon>Fungi</taxon>
        <taxon>Dikarya</taxon>
        <taxon>Ascomycota</taxon>
        <taxon>Pezizomycotina</taxon>
        <taxon>Eurotiomycetes</taxon>
        <taxon>Chaetothyriomycetidae</taxon>
        <taxon>Chaetothyriales</taxon>
        <taxon>Herpotrichiellaceae</taxon>
        <taxon>Capronia</taxon>
    </lineage>
</organism>
<dbReference type="InterPro" id="IPR033923">
    <property type="entry name" value="PAK_BD"/>
</dbReference>
<evidence type="ECO:0000259" key="14">
    <source>
        <dbReference type="PROSITE" id="PS50108"/>
    </source>
</evidence>
<dbReference type="FunFam" id="3.30.200.20:FF:000535">
    <property type="entry name" value="Non-specific serine/threonine protein kinase"/>
    <property type="match status" value="1"/>
</dbReference>
<keyword evidence="5" id="KW-0808">Transferase</keyword>
<proteinExistence type="inferred from homology"/>
<dbReference type="SUPFAM" id="SSF50729">
    <property type="entry name" value="PH domain-like"/>
    <property type="match status" value="1"/>
</dbReference>
<feature type="compositionally biased region" description="Polar residues" evidence="11">
    <location>
        <begin position="534"/>
        <end position="551"/>
    </location>
</feature>
<dbReference type="PANTHER" id="PTHR45832">
    <property type="entry name" value="SERINE/THREONINE-PROTEIN KINASE SAMKA-RELATED-RELATED"/>
    <property type="match status" value="1"/>
</dbReference>
<comment type="catalytic activity">
    <reaction evidence="10">
        <text>L-seryl-[protein] + ATP = O-phospho-L-seryl-[protein] + ADP + H(+)</text>
        <dbReference type="Rhea" id="RHEA:17989"/>
        <dbReference type="Rhea" id="RHEA-COMP:9863"/>
        <dbReference type="Rhea" id="RHEA-COMP:11604"/>
        <dbReference type="ChEBI" id="CHEBI:15378"/>
        <dbReference type="ChEBI" id="CHEBI:29999"/>
        <dbReference type="ChEBI" id="CHEBI:30616"/>
        <dbReference type="ChEBI" id="CHEBI:83421"/>
        <dbReference type="ChEBI" id="CHEBI:456216"/>
        <dbReference type="EC" id="2.7.11.1"/>
    </reaction>
</comment>
<dbReference type="PROSITE" id="PS50011">
    <property type="entry name" value="PROTEIN_KINASE_DOM"/>
    <property type="match status" value="1"/>
</dbReference>
<dbReference type="Gene3D" id="3.90.810.10">
    <property type="entry name" value="CRIB domain"/>
    <property type="match status" value="1"/>
</dbReference>
<dbReference type="FunFam" id="3.90.810.10:FF:000005">
    <property type="entry name" value="Non-specific serine/threonine protein kinase"/>
    <property type="match status" value="1"/>
</dbReference>
<feature type="domain" description="CRIB" evidence="14">
    <location>
        <begin position="204"/>
        <end position="217"/>
    </location>
</feature>
<evidence type="ECO:0000259" key="12">
    <source>
        <dbReference type="PROSITE" id="PS50003"/>
    </source>
</evidence>
<dbReference type="Proteomes" id="UP000019478">
    <property type="component" value="Unassembled WGS sequence"/>
</dbReference>
<dbReference type="PROSITE" id="PS50003">
    <property type="entry name" value="PH_DOMAIN"/>
    <property type="match status" value="1"/>
</dbReference>
<dbReference type="InterPro" id="IPR011009">
    <property type="entry name" value="Kinase-like_dom_sf"/>
</dbReference>
<dbReference type="PROSITE" id="PS50108">
    <property type="entry name" value="CRIB"/>
    <property type="match status" value="1"/>
</dbReference>
<dbReference type="OrthoDB" id="248923at2759"/>
<dbReference type="InterPro" id="IPR001849">
    <property type="entry name" value="PH_domain"/>
</dbReference>
<keyword evidence="4" id="KW-0723">Serine/threonine-protein kinase</keyword>
<evidence type="ECO:0000256" key="9">
    <source>
        <dbReference type="ARBA" id="ARBA00047899"/>
    </source>
</evidence>
<evidence type="ECO:0000256" key="6">
    <source>
        <dbReference type="ARBA" id="ARBA00022741"/>
    </source>
</evidence>
<dbReference type="GO" id="GO:0004674">
    <property type="term" value="F:protein serine/threonine kinase activity"/>
    <property type="evidence" value="ECO:0007669"/>
    <property type="project" value="UniProtKB-KW"/>
</dbReference>
<dbReference type="RefSeq" id="XP_007736461.1">
    <property type="nucleotide sequence ID" value="XM_007738271.1"/>
</dbReference>
<protein>
    <recommendedName>
        <fullName evidence="2">non-specific serine/threonine protein kinase</fullName>
        <ecNumber evidence="2">2.7.11.1</ecNumber>
    </recommendedName>
</protein>
<dbReference type="SMART" id="SM00220">
    <property type="entry name" value="S_TKc"/>
    <property type="match status" value="1"/>
</dbReference>
<evidence type="ECO:0000256" key="7">
    <source>
        <dbReference type="ARBA" id="ARBA00022777"/>
    </source>
</evidence>
<keyword evidence="6" id="KW-0547">Nucleotide-binding</keyword>
<evidence type="ECO:0000313" key="16">
    <source>
        <dbReference type="Proteomes" id="UP000019478"/>
    </source>
</evidence>
<dbReference type="PANTHER" id="PTHR45832:SF22">
    <property type="entry name" value="SERINE_THREONINE-PROTEIN KINASE SAMKA-RELATED"/>
    <property type="match status" value="1"/>
</dbReference>
<evidence type="ECO:0000256" key="5">
    <source>
        <dbReference type="ARBA" id="ARBA00022679"/>
    </source>
</evidence>
<dbReference type="CDD" id="cd06614">
    <property type="entry name" value="STKc_PAK"/>
    <property type="match status" value="1"/>
</dbReference>
<gene>
    <name evidence="15" type="ORF">A1O3_08172</name>
</gene>
<dbReference type="Gene3D" id="3.30.200.20">
    <property type="entry name" value="Phosphorylase Kinase, domain 1"/>
    <property type="match status" value="1"/>
</dbReference>
<dbReference type="HOGENOM" id="CLU_000288_26_2_1"/>
<feature type="compositionally biased region" description="Low complexity" evidence="11">
    <location>
        <begin position="469"/>
        <end position="488"/>
    </location>
</feature>
<dbReference type="CDD" id="cd01093">
    <property type="entry name" value="CRIB_PAK_like"/>
    <property type="match status" value="1"/>
</dbReference>
<feature type="domain" description="PH" evidence="12">
    <location>
        <begin position="89"/>
        <end position="199"/>
    </location>
</feature>
<evidence type="ECO:0000256" key="3">
    <source>
        <dbReference type="ARBA" id="ARBA00022507"/>
    </source>
</evidence>
<sequence>MCNVRVLTASSFYGAGQFMNPGPAPRPPTDRPRHIDLQRSNTSLSTATFESMSMGAPSSPALSTPSGPYFSNGSSLSLVGAGKSSASITIIKEGYVRCKEDRLLSQWNQRYLILREFRLDFLKNENGKVMQTIQLNTITGVTRSEDTRMAFEITRVTNPKEANGKIIMSRDMPTRTITCEVHNDDEIYDWIDKIYERCPGMGGVSNPTNFSHRIHVGFDPQTGGFTGLPQEWEKLLNNSAITRDDYKKNPQAVIEVLQFVSDQKMREQHPEMYTPGMVTPPASQSNKQLGYPTGVNSVAPPRPAPPTDAQRYNANQFMSKYQDGQARSGTPPLKPQLQRAQTDKGAYDMEADAARIKEIAMQEQKRRQLEAETKRARDLEKQREQEREEAERTRREQEAYNASLPKTRPPLAQQEVGGFSGGSDRTPNRQDPRYNPARAAPSAPQQSPSAALRQQPIAQRPAPSAPTTSNSQKSIPQSSSAGQSSLRSPESRERDRQPSPNARYQPEREAPRKDAALKQQANGANGQAPGRSPGSVQQPKPLNVAKQQQTKPGADPRKDAEIALSAKKPVEERAKEVRMSSMSESEVMAKLKQVVSKDNPMDSYSKQKKIGQGASGSVYVARVKESAPSPVAREIYRTHGPKGQVAIKQMDLRNQPRKELIVNEIIVMKDSKHPNIVNFLDSFLQEQNNELWVVMEFMEGGALTDIIDNNPVITEDQIATICFETCKGLAHLHSQDIIHRDIKSDNVLLDRVGNVKITDFGFCAKLTESKSKRATMVGTPYWMAPEVVKQKEYGPKVDIWSLGIMAIEMIESEPPYLNEEPLKALFLIATNGTPRLKNPNKLSRELKAFLSVCLCVDVRSRASADELLRNDFMRMGCSLASLSELLKWREKGRQ</sequence>
<dbReference type="EMBL" id="AMGY01000007">
    <property type="protein sequence ID" value="EXJ79887.1"/>
    <property type="molecule type" value="Genomic_DNA"/>
</dbReference>
<dbReference type="SMART" id="SM00285">
    <property type="entry name" value="PBD"/>
    <property type="match status" value="1"/>
</dbReference>
<evidence type="ECO:0000256" key="8">
    <source>
        <dbReference type="ARBA" id="ARBA00022840"/>
    </source>
</evidence>
<comment type="caution">
    <text evidence="15">The sequence shown here is derived from an EMBL/GenBank/DDBJ whole genome shotgun (WGS) entry which is preliminary data.</text>
</comment>
<dbReference type="InterPro" id="IPR051931">
    <property type="entry name" value="PAK3-like"/>
</dbReference>
<feature type="region of interest" description="Disordered" evidence="11">
    <location>
        <begin position="272"/>
        <end position="310"/>
    </location>
</feature>
<dbReference type="AlphaFoldDB" id="W9XHB5"/>
<dbReference type="GeneID" id="19172261"/>
<dbReference type="GO" id="GO:0106310">
    <property type="term" value="F:protein serine kinase activity"/>
    <property type="evidence" value="ECO:0007669"/>
    <property type="project" value="RHEA"/>
</dbReference>
<reference evidence="15 16" key="1">
    <citation type="submission" date="2013-03" db="EMBL/GenBank/DDBJ databases">
        <title>The Genome Sequence of Capronia epimyces CBS 606.96.</title>
        <authorList>
            <consortium name="The Broad Institute Genomics Platform"/>
            <person name="Cuomo C."/>
            <person name="de Hoog S."/>
            <person name="Gorbushina A."/>
            <person name="Walker B."/>
            <person name="Young S.K."/>
            <person name="Zeng Q."/>
            <person name="Gargeya S."/>
            <person name="Fitzgerald M."/>
            <person name="Haas B."/>
            <person name="Abouelleil A."/>
            <person name="Allen A.W."/>
            <person name="Alvarado L."/>
            <person name="Arachchi H.M."/>
            <person name="Berlin A.M."/>
            <person name="Chapman S.B."/>
            <person name="Gainer-Dewar J."/>
            <person name="Goldberg J."/>
            <person name="Griggs A."/>
            <person name="Gujja S."/>
            <person name="Hansen M."/>
            <person name="Howarth C."/>
            <person name="Imamovic A."/>
            <person name="Ireland A."/>
            <person name="Larimer J."/>
            <person name="McCowan C."/>
            <person name="Murphy C."/>
            <person name="Pearson M."/>
            <person name="Poon T.W."/>
            <person name="Priest M."/>
            <person name="Roberts A."/>
            <person name="Saif S."/>
            <person name="Shea T."/>
            <person name="Sisk P."/>
            <person name="Sykes S."/>
            <person name="Wortman J."/>
            <person name="Nusbaum C."/>
            <person name="Birren B."/>
        </authorList>
    </citation>
    <scope>NUCLEOTIDE SEQUENCE [LARGE SCALE GENOMIC DNA]</scope>
    <source>
        <strain evidence="15 16">CBS 606.96</strain>
    </source>
</reference>
<dbReference type="STRING" id="1182542.W9XHB5"/>
<evidence type="ECO:0000256" key="1">
    <source>
        <dbReference type="ARBA" id="ARBA00008874"/>
    </source>
</evidence>
<evidence type="ECO:0000259" key="13">
    <source>
        <dbReference type="PROSITE" id="PS50011"/>
    </source>
</evidence>
<keyword evidence="3" id="KW-0589">Pheromone response</keyword>
<dbReference type="EC" id="2.7.11.1" evidence="2"/>
<dbReference type="InterPro" id="IPR000719">
    <property type="entry name" value="Prot_kinase_dom"/>
</dbReference>
<comment type="similarity">
    <text evidence="1">Belongs to the protein kinase superfamily. STE Ser/Thr protein kinase family. STE20 subfamily.</text>
</comment>
<dbReference type="eggNOG" id="KOG0578">
    <property type="taxonomic scope" value="Eukaryota"/>
</dbReference>
<evidence type="ECO:0000256" key="4">
    <source>
        <dbReference type="ARBA" id="ARBA00022527"/>
    </source>
</evidence>
<dbReference type="InterPro" id="IPR000095">
    <property type="entry name" value="CRIB_dom"/>
</dbReference>
<dbReference type="Pfam" id="PF15413">
    <property type="entry name" value="PH_11"/>
    <property type="match status" value="1"/>
</dbReference>
<dbReference type="InterPro" id="IPR036936">
    <property type="entry name" value="CRIB_dom_sf"/>
</dbReference>
<feature type="domain" description="Protein kinase" evidence="13">
    <location>
        <begin position="604"/>
        <end position="873"/>
    </location>
</feature>
<dbReference type="InterPro" id="IPR008271">
    <property type="entry name" value="Ser/Thr_kinase_AS"/>
</dbReference>
<dbReference type="PROSITE" id="PS00108">
    <property type="entry name" value="PROTEIN_KINASE_ST"/>
    <property type="match status" value="1"/>
</dbReference>
<feature type="compositionally biased region" description="Low complexity" evidence="11">
    <location>
        <begin position="436"/>
        <end position="456"/>
    </location>
</feature>
<accession>W9XHB5</accession>
<name>W9XHB5_9EURO</name>
<keyword evidence="7 15" id="KW-0418">Kinase</keyword>
<dbReference type="Gene3D" id="2.30.29.30">
    <property type="entry name" value="Pleckstrin-homology domain (PH domain)/Phosphotyrosine-binding domain (PTB)"/>
    <property type="match status" value="1"/>
</dbReference>
<dbReference type="GO" id="GO:0005524">
    <property type="term" value="F:ATP binding"/>
    <property type="evidence" value="ECO:0007669"/>
    <property type="project" value="UniProtKB-KW"/>
</dbReference>